<protein>
    <submittedName>
        <fullName evidence="1">Uncharacterized protein</fullName>
    </submittedName>
</protein>
<name>A0A1A8AAQ3_NOTFU</name>
<feature type="non-terminal residue" evidence="1">
    <location>
        <position position="94"/>
    </location>
</feature>
<dbReference type="EMBL" id="HADY01013659">
    <property type="protein sequence ID" value="SBP52144.1"/>
    <property type="molecule type" value="Transcribed_RNA"/>
</dbReference>
<sequence>WRNWNWVNRVGGNSCSNARHFIYKESVKSFRVSSSCRRHGARLLIHQNRIKCFVENPGILGVSFDDVCKIGRSGSPHCILISNQRCSEQLTRDL</sequence>
<accession>A0A1A8AAQ3</accession>
<reference evidence="1" key="1">
    <citation type="submission" date="2016-05" db="EMBL/GenBank/DDBJ databases">
        <authorList>
            <person name="Lavstsen T."/>
            <person name="Jespersen J.S."/>
        </authorList>
    </citation>
    <scope>NUCLEOTIDE SEQUENCE</scope>
    <source>
        <tissue evidence="1">Brain</tissue>
    </source>
</reference>
<dbReference type="AlphaFoldDB" id="A0A1A8AAQ3"/>
<gene>
    <name evidence="1" type="primary">Nfu_g_1_005796</name>
</gene>
<evidence type="ECO:0000313" key="1">
    <source>
        <dbReference type="EMBL" id="SBP52144.1"/>
    </source>
</evidence>
<organism evidence="1">
    <name type="scientific">Nothobranchius furzeri</name>
    <name type="common">Turquoise killifish</name>
    <dbReference type="NCBI Taxonomy" id="105023"/>
    <lineage>
        <taxon>Eukaryota</taxon>
        <taxon>Metazoa</taxon>
        <taxon>Chordata</taxon>
        <taxon>Craniata</taxon>
        <taxon>Vertebrata</taxon>
        <taxon>Euteleostomi</taxon>
        <taxon>Actinopterygii</taxon>
        <taxon>Neopterygii</taxon>
        <taxon>Teleostei</taxon>
        <taxon>Neoteleostei</taxon>
        <taxon>Acanthomorphata</taxon>
        <taxon>Ovalentaria</taxon>
        <taxon>Atherinomorphae</taxon>
        <taxon>Cyprinodontiformes</taxon>
        <taxon>Nothobranchiidae</taxon>
        <taxon>Nothobranchius</taxon>
    </lineage>
</organism>
<proteinExistence type="predicted"/>
<feature type="non-terminal residue" evidence="1">
    <location>
        <position position="1"/>
    </location>
</feature>
<reference evidence="1" key="2">
    <citation type="submission" date="2016-06" db="EMBL/GenBank/DDBJ databases">
        <title>The genome of a short-lived fish provides insights into sex chromosome evolution and the genetic control of aging.</title>
        <authorList>
            <person name="Reichwald K."/>
            <person name="Felder M."/>
            <person name="Petzold A."/>
            <person name="Koch P."/>
            <person name="Groth M."/>
            <person name="Platzer M."/>
        </authorList>
    </citation>
    <scope>NUCLEOTIDE SEQUENCE</scope>
    <source>
        <tissue evidence="1">Brain</tissue>
    </source>
</reference>